<feature type="region of interest" description="Disordered" evidence="3">
    <location>
        <begin position="301"/>
        <end position="335"/>
    </location>
</feature>
<evidence type="ECO:0000259" key="5">
    <source>
        <dbReference type="PROSITE" id="PS50053"/>
    </source>
</evidence>
<dbReference type="Proteomes" id="UP000887568">
    <property type="component" value="Unplaced"/>
</dbReference>
<feature type="compositionally biased region" description="Low complexity" evidence="3">
    <location>
        <begin position="762"/>
        <end position="771"/>
    </location>
</feature>
<dbReference type="Pfam" id="PF00240">
    <property type="entry name" value="ubiquitin"/>
    <property type="match status" value="1"/>
</dbReference>
<dbReference type="GO" id="GO:0007165">
    <property type="term" value="P:signal transduction"/>
    <property type="evidence" value="ECO:0007669"/>
    <property type="project" value="InterPro"/>
</dbReference>
<dbReference type="GeneID" id="119725958"/>
<dbReference type="OrthoDB" id="1394818at2759"/>
<dbReference type="SUPFAM" id="SSF54236">
    <property type="entry name" value="Ubiquitin-like"/>
    <property type="match status" value="1"/>
</dbReference>
<feature type="compositionally biased region" description="Polar residues" evidence="3">
    <location>
        <begin position="710"/>
        <end position="720"/>
    </location>
</feature>
<dbReference type="Pfam" id="PF05729">
    <property type="entry name" value="NACHT"/>
    <property type="match status" value="1"/>
</dbReference>
<dbReference type="Gene3D" id="3.80.10.10">
    <property type="entry name" value="Ribonuclease Inhibitor"/>
    <property type="match status" value="3"/>
</dbReference>
<evidence type="ECO:0000256" key="1">
    <source>
        <dbReference type="ARBA" id="ARBA00022741"/>
    </source>
</evidence>
<feature type="region of interest" description="Disordered" evidence="3">
    <location>
        <begin position="743"/>
        <end position="773"/>
    </location>
</feature>
<keyword evidence="7" id="KW-1185">Reference proteome</keyword>
<name>A0A913ZQ63_PATMI</name>
<feature type="domain" description="Death" evidence="4">
    <location>
        <begin position="191"/>
        <end position="261"/>
    </location>
</feature>
<dbReference type="EnsemblMetazoa" id="XM_038197586.1">
    <property type="protein sequence ID" value="XP_038053514.1"/>
    <property type="gene ID" value="LOC119725958"/>
</dbReference>
<evidence type="ECO:0000259" key="4">
    <source>
        <dbReference type="PROSITE" id="PS50017"/>
    </source>
</evidence>
<proteinExistence type="predicted"/>
<dbReference type="InterPro" id="IPR000488">
    <property type="entry name" value="Death_dom"/>
</dbReference>
<dbReference type="InterPro" id="IPR027417">
    <property type="entry name" value="P-loop_NTPase"/>
</dbReference>
<dbReference type="Gene3D" id="1.10.533.10">
    <property type="entry name" value="Death Domain, Fas"/>
    <property type="match status" value="1"/>
</dbReference>
<dbReference type="Gene3D" id="3.40.50.300">
    <property type="entry name" value="P-loop containing nucleotide triphosphate hydrolases"/>
    <property type="match status" value="1"/>
</dbReference>
<dbReference type="InterPro" id="IPR029071">
    <property type="entry name" value="Ubiquitin-like_domsf"/>
</dbReference>
<dbReference type="PROSITE" id="PS50053">
    <property type="entry name" value="UBIQUITIN_2"/>
    <property type="match status" value="1"/>
</dbReference>
<dbReference type="GO" id="GO:0005524">
    <property type="term" value="F:ATP binding"/>
    <property type="evidence" value="ECO:0007669"/>
    <property type="project" value="UniProtKB-KW"/>
</dbReference>
<dbReference type="PROSITE" id="PS50017">
    <property type="entry name" value="DEATH_DOMAIN"/>
    <property type="match status" value="1"/>
</dbReference>
<organism evidence="6 7">
    <name type="scientific">Patiria miniata</name>
    <name type="common">Bat star</name>
    <name type="synonym">Asterina miniata</name>
    <dbReference type="NCBI Taxonomy" id="46514"/>
    <lineage>
        <taxon>Eukaryota</taxon>
        <taxon>Metazoa</taxon>
        <taxon>Echinodermata</taxon>
        <taxon>Eleutherozoa</taxon>
        <taxon>Asterozoa</taxon>
        <taxon>Asteroidea</taxon>
        <taxon>Valvatacea</taxon>
        <taxon>Valvatida</taxon>
        <taxon>Asterinidae</taxon>
        <taxon>Patiria</taxon>
    </lineage>
</organism>
<dbReference type="Gene3D" id="3.10.20.90">
    <property type="entry name" value="Phosphatidylinositol 3-kinase Catalytic Subunit, Chain A, domain 1"/>
    <property type="match status" value="1"/>
</dbReference>
<keyword evidence="2" id="KW-0067">ATP-binding</keyword>
<dbReference type="Pfam" id="PF00531">
    <property type="entry name" value="Death"/>
    <property type="match status" value="1"/>
</dbReference>
<feature type="region of interest" description="Disordered" evidence="3">
    <location>
        <begin position="691"/>
        <end position="728"/>
    </location>
</feature>
<feature type="region of interest" description="Disordered" evidence="3">
    <location>
        <begin position="378"/>
        <end position="412"/>
    </location>
</feature>
<dbReference type="PANTHER" id="PTHR46312:SF2">
    <property type="entry name" value="NUCLEOTIDE-BINDING OLIGOMERIZATION DOMAIN-CONTAINING PROTEIN 2-LIKE"/>
    <property type="match status" value="1"/>
</dbReference>
<evidence type="ECO:0000256" key="2">
    <source>
        <dbReference type="ARBA" id="ARBA00022840"/>
    </source>
</evidence>
<feature type="compositionally biased region" description="Polar residues" evidence="3">
    <location>
        <begin position="500"/>
        <end position="512"/>
    </location>
</feature>
<sequence length="1717" mass="190660">MPRKTAQQLDAYIKATAVVYDHSNTKLISRKTKVKPRRKQAFLSVLHYGKTSSDDCCAKRRSSKRRISRQLRCTNKSRSHAGKQKLQIFVRTPLLHTPKTLCFRLDPGTSISSLKERIQTKIGVEARYQRLYFRRNFQLCDLLTLEDNGIEKDENISLRLSFDGLLGGGPKERAQFDQFLWDIATKIESAWKEVAKNLEFEEADIGEIQAKNEDDSKEQGKAMLFTWWSKQKKSREASQKLREALEASGLADLALKVPDLGNRGSDNFATSAAAAADHKTSKQEEQEVTEMIAVEKTLSDRTRMEQETGKPDMSQPETRPVGEFKDPSSKPPSAASLDQLVLGERQIGAQHGQVEQQLVDVTVSTSSERMIDSAELQSCSEEKHMTRTRATPELEQGDDSHIHSPKHLATIPPGQRLHESVEYVRITQPLTTLAVEEMEQNNRHAMSSPEQERLRQETGGPTGHQSQKQQLAGGTNLVSPEQMKHSQVSSSNSESLASSAPQRSTSSVSAVQKYGSNGSKQVSVDLNVGGSYDPIFLAPVTNTTVNFIQNVNVTGKSPEFPKVSIETDVTRQGCKDSGMTDILWTAMTNLCKTHGSDYLLEQVSACLKPYGIELEQVKSGSVTFVVRILSREGLNKLWSMYTTGELARKLTEIILTDELITEDKSDLAIQATVLQSDYEQACRFFDNLERDQQKDEEDSSGMAEVHHTQLNESSTTTSAYSGDPAEHAADRCNEKLKTLFMTTEEEDSSEMTEVQLTQPGESSTATLSSSSDPAELAAVRCKEKMKTLYMTTGTYSQMVKWVDGDTKKILMPKLTLVEAGDETEKMVISYEDIFLQKTPEGDPIKLAVLTGPDDEQKSIILENIAYDWATGSSPTLQNFEIVIVLPTQTIDQESDLQIAVTEKELHLVDLIYAQLLGQDTYIDRGDLKSFIDTNPHKVLVLWDGFDILPYTYSIGNTTKVDTCLELLNRMATKGIRILVTTRPSNIQTFMSKSMDQEPVTHIVFDNPGQAEDLIDRIKSSDVLSDWAKSLNLMPLLCSLSRHSSLPDTMSHLYSRAMTYIFTRQTDMSQDELSRVLIALCKTALEGLVSLQQRFTFQEEEFEDEALEKALDAGLLIRQRVPIGQKFVNDCIQFSHKTMQAFCAAKYCQSLSDEEFQKLLDQIDDPCNIQYLLRFCCGDNKQCCRQILLMLHRKNTKGKEEKELALQCYFESQATHVISEDVIKSWLTGCGSLSISDHTLKSRMWLLQHVADQTQLTGYLAKIHDITFAGCDLSRVAKVVASRLTTMTNLSSLCLDKCRLAGYQFDDILLSLQRAGNLTHLTLSGTGLGGTAKHWAFKLQGLKSLQALSFTSCNLNAEDIPHIASSVGKMPNLANLNLSSNKVLGGNAGTWAASLQTKTHLFRVQPYDSGMQLIIGWLSLTSEDFASILESFSNRRDLVSLKLDGIHGAGGSAGIWTIPLQNLTGIRELGLRNCSLQSTDIKHLAAALGQMPNLAVLNLKGNYDLGGMMTSQTWAASLPLMIHLKKLDMTDCNMGDDHWGMSYNLKYIAKSVSVMGNLVHFDFSGELGEMRVQPCGNGIQLIIKGFSLTGKDMADILQSFSNRRDLVSLIVRDICGSANIWTPPLQNITHLKELRLTHCSLQSTDIEPLAAAVSRMPTVESLSLVGSCSLSGSAKTWAPSLKQIKHVSSLKFGGCALTEEDKKHISEAWGSGVDFRVS</sequence>
<evidence type="ECO:0000313" key="6">
    <source>
        <dbReference type="EnsemblMetazoa" id="XP_038053514.1"/>
    </source>
</evidence>
<feature type="compositionally biased region" description="Polar residues" evidence="3">
    <location>
        <begin position="463"/>
        <end position="479"/>
    </location>
</feature>
<dbReference type="SMART" id="SM00213">
    <property type="entry name" value="UBQ"/>
    <property type="match status" value="1"/>
</dbReference>
<accession>A0A913ZQ63</accession>
<dbReference type="RefSeq" id="XP_038053514.1">
    <property type="nucleotide sequence ID" value="XM_038197586.1"/>
</dbReference>
<feature type="domain" description="Ubiquitin-like" evidence="5">
    <location>
        <begin position="86"/>
        <end position="165"/>
    </location>
</feature>
<dbReference type="SUPFAM" id="SSF52047">
    <property type="entry name" value="RNI-like"/>
    <property type="match status" value="2"/>
</dbReference>
<protein>
    <submittedName>
        <fullName evidence="6">Uncharacterized protein</fullName>
    </submittedName>
</protein>
<dbReference type="InterPro" id="IPR007111">
    <property type="entry name" value="NACHT_NTPase"/>
</dbReference>
<evidence type="ECO:0000313" key="7">
    <source>
        <dbReference type="Proteomes" id="UP000887568"/>
    </source>
</evidence>
<feature type="compositionally biased region" description="Low complexity" evidence="3">
    <location>
        <begin position="486"/>
        <end position="499"/>
    </location>
</feature>
<evidence type="ECO:0000256" key="3">
    <source>
        <dbReference type="SAM" id="MobiDB-lite"/>
    </source>
</evidence>
<dbReference type="PANTHER" id="PTHR46312">
    <property type="entry name" value="NACHT DOMAIN-CONTAINING PROTEIN"/>
    <property type="match status" value="1"/>
</dbReference>
<dbReference type="InterPro" id="IPR011029">
    <property type="entry name" value="DEATH-like_dom_sf"/>
</dbReference>
<dbReference type="CDD" id="cd01670">
    <property type="entry name" value="Death"/>
    <property type="match status" value="1"/>
</dbReference>
<keyword evidence="1" id="KW-0547">Nucleotide-binding</keyword>
<dbReference type="InterPro" id="IPR032675">
    <property type="entry name" value="LRR_dom_sf"/>
</dbReference>
<dbReference type="InterPro" id="IPR000626">
    <property type="entry name" value="Ubiquitin-like_dom"/>
</dbReference>
<reference evidence="6" key="1">
    <citation type="submission" date="2022-11" db="UniProtKB">
        <authorList>
            <consortium name="EnsemblMetazoa"/>
        </authorList>
    </citation>
    <scope>IDENTIFICATION</scope>
</reference>
<dbReference type="SMART" id="SM00005">
    <property type="entry name" value="DEATH"/>
    <property type="match status" value="1"/>
</dbReference>
<dbReference type="OMA" id="QLRCTNK"/>
<feature type="region of interest" description="Disordered" evidence="3">
    <location>
        <begin position="440"/>
        <end position="512"/>
    </location>
</feature>
<feature type="compositionally biased region" description="Basic and acidic residues" evidence="3">
    <location>
        <begin position="301"/>
        <end position="310"/>
    </location>
</feature>
<dbReference type="SUPFAM" id="SSF47986">
    <property type="entry name" value="DEATH domain"/>
    <property type="match status" value="1"/>
</dbReference>